<proteinExistence type="predicted"/>
<dbReference type="RefSeq" id="WP_203897938.1">
    <property type="nucleotide sequence ID" value="NZ_BOPF01000003.1"/>
</dbReference>
<dbReference type="EMBL" id="BOPF01000003">
    <property type="protein sequence ID" value="GIJ44393.1"/>
    <property type="molecule type" value="Genomic_DNA"/>
</dbReference>
<organism evidence="1 2">
    <name type="scientific">Virgisporangium aliadipatigenens</name>
    <dbReference type="NCBI Taxonomy" id="741659"/>
    <lineage>
        <taxon>Bacteria</taxon>
        <taxon>Bacillati</taxon>
        <taxon>Actinomycetota</taxon>
        <taxon>Actinomycetes</taxon>
        <taxon>Micromonosporales</taxon>
        <taxon>Micromonosporaceae</taxon>
        <taxon>Virgisporangium</taxon>
    </lineage>
</organism>
<accession>A0A8J3YI62</accession>
<reference evidence="1" key="1">
    <citation type="submission" date="2021-01" db="EMBL/GenBank/DDBJ databases">
        <title>Whole genome shotgun sequence of Virgisporangium aliadipatigenens NBRC 105644.</title>
        <authorList>
            <person name="Komaki H."/>
            <person name="Tamura T."/>
        </authorList>
    </citation>
    <scope>NUCLEOTIDE SEQUENCE</scope>
    <source>
        <strain evidence="1">NBRC 105644</strain>
    </source>
</reference>
<dbReference type="Proteomes" id="UP000619260">
    <property type="component" value="Unassembled WGS sequence"/>
</dbReference>
<comment type="caution">
    <text evidence="1">The sequence shown here is derived from an EMBL/GenBank/DDBJ whole genome shotgun (WGS) entry which is preliminary data.</text>
</comment>
<keyword evidence="2" id="KW-1185">Reference proteome</keyword>
<evidence type="ECO:0000313" key="1">
    <source>
        <dbReference type="EMBL" id="GIJ44393.1"/>
    </source>
</evidence>
<dbReference type="AlphaFoldDB" id="A0A8J3YI62"/>
<evidence type="ECO:0000313" key="2">
    <source>
        <dbReference type="Proteomes" id="UP000619260"/>
    </source>
</evidence>
<protein>
    <submittedName>
        <fullName evidence="1">Uncharacterized protein</fullName>
    </submittedName>
</protein>
<gene>
    <name evidence="1" type="ORF">Val02_12790</name>
</gene>
<name>A0A8J3YI62_9ACTN</name>
<sequence>MGMFTDYFVATPERAMTLADAGPGGQDVPKLELKWVEPGVLGSTLWAIIEDAPVPEGYGLPFDIRRFSADGPMLFACEEYTHGLSQISDGFVRALAALPDERIAPVAARWATAEEWGVEWAPGELDDTVRGLRDLAREVRFPEQHMYLWWCM</sequence>